<dbReference type="HAMAP" id="MF_00740">
    <property type="entry name" value="Phosphopentomut"/>
    <property type="match status" value="1"/>
</dbReference>
<dbReference type="PANTHER" id="PTHR21110:SF0">
    <property type="entry name" value="PHOSPHOPENTOMUTASE"/>
    <property type="match status" value="1"/>
</dbReference>
<dbReference type="InterPro" id="IPR024052">
    <property type="entry name" value="Phosphopentomutase_DeoB_cap_sf"/>
</dbReference>
<keyword evidence="5" id="KW-0464">Manganese</keyword>
<evidence type="ECO:0000256" key="4">
    <source>
        <dbReference type="ARBA" id="ARBA00022723"/>
    </source>
</evidence>
<accession>A0A644X2C5</accession>
<dbReference type="SUPFAM" id="SSF143856">
    <property type="entry name" value="DeoB insert domain-like"/>
    <property type="match status" value="1"/>
</dbReference>
<comment type="cofactor">
    <cofactor evidence="1">
        <name>Mn(2+)</name>
        <dbReference type="ChEBI" id="CHEBI:29035"/>
    </cofactor>
</comment>
<dbReference type="GO" id="GO:0008973">
    <property type="term" value="F:phosphopentomutase activity"/>
    <property type="evidence" value="ECO:0007669"/>
    <property type="project" value="UniProtKB-EC"/>
</dbReference>
<dbReference type="GO" id="GO:0005829">
    <property type="term" value="C:cytosol"/>
    <property type="evidence" value="ECO:0007669"/>
    <property type="project" value="TreeGrafter"/>
</dbReference>
<dbReference type="GO" id="GO:0000287">
    <property type="term" value="F:magnesium ion binding"/>
    <property type="evidence" value="ECO:0007669"/>
    <property type="project" value="InterPro"/>
</dbReference>
<dbReference type="Pfam" id="PF01676">
    <property type="entry name" value="Metalloenzyme"/>
    <property type="match status" value="1"/>
</dbReference>
<dbReference type="NCBIfam" id="TIGR01696">
    <property type="entry name" value="deoB"/>
    <property type="match status" value="1"/>
</dbReference>
<dbReference type="InterPro" id="IPR010045">
    <property type="entry name" value="DeoB"/>
</dbReference>
<evidence type="ECO:0000256" key="5">
    <source>
        <dbReference type="ARBA" id="ARBA00023211"/>
    </source>
</evidence>
<keyword evidence="6 8" id="KW-0413">Isomerase</keyword>
<comment type="caution">
    <text evidence="8">The sequence shown here is derived from an EMBL/GenBank/DDBJ whole genome shotgun (WGS) entry which is preliminary data.</text>
</comment>
<dbReference type="GO" id="GO:0043094">
    <property type="term" value="P:metabolic compound salvage"/>
    <property type="evidence" value="ECO:0007669"/>
    <property type="project" value="InterPro"/>
</dbReference>
<evidence type="ECO:0000256" key="6">
    <source>
        <dbReference type="ARBA" id="ARBA00023235"/>
    </source>
</evidence>
<proteinExistence type="inferred from homology"/>
<organism evidence="8">
    <name type="scientific">bioreactor metagenome</name>
    <dbReference type="NCBI Taxonomy" id="1076179"/>
    <lineage>
        <taxon>unclassified sequences</taxon>
        <taxon>metagenomes</taxon>
        <taxon>ecological metagenomes</taxon>
    </lineage>
</organism>
<feature type="domain" description="Metalloenzyme" evidence="7">
    <location>
        <begin position="9"/>
        <end position="381"/>
    </location>
</feature>
<name>A0A644X2C5_9ZZZZ</name>
<dbReference type="EMBL" id="VSSQ01001449">
    <property type="protein sequence ID" value="MPM08443.1"/>
    <property type="molecule type" value="Genomic_DNA"/>
</dbReference>
<dbReference type="SUPFAM" id="SSF53649">
    <property type="entry name" value="Alkaline phosphatase-like"/>
    <property type="match status" value="1"/>
</dbReference>
<gene>
    <name evidence="8" type="primary">deoB_7</name>
    <name evidence="8" type="ORF">SDC9_54755</name>
</gene>
<dbReference type="Gene3D" id="3.30.70.1250">
    <property type="entry name" value="Phosphopentomutase"/>
    <property type="match status" value="1"/>
</dbReference>
<dbReference type="EC" id="5.4.2.7" evidence="8"/>
<dbReference type="FunFam" id="3.30.70.1250:FF:000001">
    <property type="entry name" value="Phosphopentomutase"/>
    <property type="match status" value="1"/>
</dbReference>
<dbReference type="AlphaFoldDB" id="A0A644X2C5"/>
<dbReference type="InterPro" id="IPR006124">
    <property type="entry name" value="Metalloenzyme"/>
</dbReference>
<dbReference type="Gene3D" id="3.40.720.10">
    <property type="entry name" value="Alkaline Phosphatase, subunit A"/>
    <property type="match status" value="1"/>
</dbReference>
<dbReference type="InterPro" id="IPR017850">
    <property type="entry name" value="Alkaline_phosphatase_core_sf"/>
</dbReference>
<protein>
    <submittedName>
        <fullName evidence="8">Phosphopentomutase</fullName>
        <ecNumber evidence="8">5.4.2.7</ecNumber>
    </submittedName>
</protein>
<evidence type="ECO:0000256" key="3">
    <source>
        <dbReference type="ARBA" id="ARBA00022490"/>
    </source>
</evidence>
<evidence type="ECO:0000259" key="7">
    <source>
        <dbReference type="Pfam" id="PF01676"/>
    </source>
</evidence>
<dbReference type="GO" id="GO:0009117">
    <property type="term" value="P:nucleotide metabolic process"/>
    <property type="evidence" value="ECO:0007669"/>
    <property type="project" value="InterPro"/>
</dbReference>
<evidence type="ECO:0000313" key="8">
    <source>
        <dbReference type="EMBL" id="MPM08443.1"/>
    </source>
</evidence>
<dbReference type="PANTHER" id="PTHR21110">
    <property type="entry name" value="PHOSPHOPENTOMUTASE"/>
    <property type="match status" value="1"/>
</dbReference>
<dbReference type="NCBIfam" id="NF003766">
    <property type="entry name" value="PRK05362.1"/>
    <property type="match status" value="1"/>
</dbReference>
<dbReference type="PIRSF" id="PIRSF001491">
    <property type="entry name" value="Ppentomutase"/>
    <property type="match status" value="1"/>
</dbReference>
<keyword evidence="4" id="KW-0479">Metal-binding</keyword>
<reference evidence="8" key="1">
    <citation type="submission" date="2019-08" db="EMBL/GenBank/DDBJ databases">
        <authorList>
            <person name="Kucharzyk K."/>
            <person name="Murdoch R.W."/>
            <person name="Higgins S."/>
            <person name="Loffler F."/>
        </authorList>
    </citation>
    <scope>NUCLEOTIDE SEQUENCE</scope>
</reference>
<evidence type="ECO:0000256" key="1">
    <source>
        <dbReference type="ARBA" id="ARBA00001936"/>
    </source>
</evidence>
<evidence type="ECO:0000256" key="2">
    <source>
        <dbReference type="ARBA" id="ARBA00010373"/>
    </source>
</evidence>
<keyword evidence="3" id="KW-0963">Cytoplasm</keyword>
<dbReference type="CDD" id="cd16009">
    <property type="entry name" value="PPM"/>
    <property type="match status" value="1"/>
</dbReference>
<sequence length="398" mass="43704">MEQKNELKKRAIVIVLDSVGIGEQPDAAEFGDVGSHTLGNIQKVRGRLDLPNMKALGLAAIQDSKLTPYTGKLTGSYGKCAELTKAKDTTCGHWEMMGLPLKQAFKTYPEGFPRKLLEEFEQKIGRGTLGNTVASGTTIINELGDEHVRTGKPIVYTSADSVFQIAAHEGVIPLEEQYRICEIARELLNDEQYLVGRVIARPFTGANGVYTRTENRKDYAVEPFTDTVLDALVKRNLPTVGIGKIEDIFCHRGVSIVDHTKNNHTGTEATIRFIEEGTGSFIFSNLVDFDMLYGHRNDVEGYAKALETFDLALPRILSAMKEGDILMITADHGCDPTTPSTDHSREYIPLLVTGAHVKNGVNLGTRKTFADIGATVLDYLAGEQWNVGTSFLPEIIEA</sequence>
<comment type="similarity">
    <text evidence="2">Belongs to the phosphopentomutase family.</text>
</comment>